<organism evidence="1 2">
    <name type="scientific">Pisolithus tinctorius Marx 270</name>
    <dbReference type="NCBI Taxonomy" id="870435"/>
    <lineage>
        <taxon>Eukaryota</taxon>
        <taxon>Fungi</taxon>
        <taxon>Dikarya</taxon>
        <taxon>Basidiomycota</taxon>
        <taxon>Agaricomycotina</taxon>
        <taxon>Agaricomycetes</taxon>
        <taxon>Agaricomycetidae</taxon>
        <taxon>Boletales</taxon>
        <taxon>Sclerodermatineae</taxon>
        <taxon>Pisolithaceae</taxon>
        <taxon>Pisolithus</taxon>
    </lineage>
</organism>
<keyword evidence="2" id="KW-1185">Reference proteome</keyword>
<dbReference type="InParanoid" id="A0A0C3PHG5"/>
<name>A0A0C3PHG5_PISTI</name>
<reference evidence="2" key="2">
    <citation type="submission" date="2015-01" db="EMBL/GenBank/DDBJ databases">
        <title>Evolutionary Origins and Diversification of the Mycorrhizal Mutualists.</title>
        <authorList>
            <consortium name="DOE Joint Genome Institute"/>
            <consortium name="Mycorrhizal Genomics Consortium"/>
            <person name="Kohler A."/>
            <person name="Kuo A."/>
            <person name="Nagy L.G."/>
            <person name="Floudas D."/>
            <person name="Copeland A."/>
            <person name="Barry K.W."/>
            <person name="Cichocki N."/>
            <person name="Veneault-Fourrey C."/>
            <person name="LaButti K."/>
            <person name="Lindquist E.A."/>
            <person name="Lipzen A."/>
            <person name="Lundell T."/>
            <person name="Morin E."/>
            <person name="Murat C."/>
            <person name="Riley R."/>
            <person name="Ohm R."/>
            <person name="Sun H."/>
            <person name="Tunlid A."/>
            <person name="Henrissat B."/>
            <person name="Grigoriev I.V."/>
            <person name="Hibbett D.S."/>
            <person name="Martin F."/>
        </authorList>
    </citation>
    <scope>NUCLEOTIDE SEQUENCE [LARGE SCALE GENOMIC DNA]</scope>
    <source>
        <strain evidence="2">Marx 270</strain>
    </source>
</reference>
<protein>
    <submittedName>
        <fullName evidence="1">Uncharacterized protein</fullName>
    </submittedName>
</protein>
<evidence type="ECO:0000313" key="2">
    <source>
        <dbReference type="Proteomes" id="UP000054217"/>
    </source>
</evidence>
<dbReference type="AlphaFoldDB" id="A0A0C3PHG5"/>
<dbReference type="Proteomes" id="UP000054217">
    <property type="component" value="Unassembled WGS sequence"/>
</dbReference>
<dbReference type="OrthoDB" id="2634746at2759"/>
<dbReference type="EMBL" id="KN831960">
    <property type="protein sequence ID" value="KIO07449.1"/>
    <property type="molecule type" value="Genomic_DNA"/>
</dbReference>
<dbReference type="HOGENOM" id="CLU_739909_0_0_1"/>
<accession>A0A0C3PHG5</accession>
<reference evidence="1 2" key="1">
    <citation type="submission" date="2014-04" db="EMBL/GenBank/DDBJ databases">
        <authorList>
            <consortium name="DOE Joint Genome Institute"/>
            <person name="Kuo A."/>
            <person name="Kohler A."/>
            <person name="Costa M.D."/>
            <person name="Nagy L.G."/>
            <person name="Floudas D."/>
            <person name="Copeland A."/>
            <person name="Barry K.W."/>
            <person name="Cichocki N."/>
            <person name="Veneault-Fourrey C."/>
            <person name="LaButti K."/>
            <person name="Lindquist E.A."/>
            <person name="Lipzen A."/>
            <person name="Lundell T."/>
            <person name="Morin E."/>
            <person name="Murat C."/>
            <person name="Sun H."/>
            <person name="Tunlid A."/>
            <person name="Henrissat B."/>
            <person name="Grigoriev I.V."/>
            <person name="Hibbett D.S."/>
            <person name="Martin F."/>
            <person name="Nordberg H.P."/>
            <person name="Cantor M.N."/>
            <person name="Hua S.X."/>
        </authorList>
    </citation>
    <scope>NUCLEOTIDE SEQUENCE [LARGE SCALE GENOMIC DNA]</scope>
    <source>
        <strain evidence="1 2">Marx 270</strain>
    </source>
</reference>
<sequence>MAGPPIEIGASSVIPLRVQKSSEMYQICDIQITHDISEVQELLDHASDAACELLDSDEVAVKAYKLLNPVIWRERSLNDVKAQLGPIDKEFLEGKVSPLLPTSSLNMDHVKLHVIILFNVSAKRPPRKSMPMYLWTTDLLRAIADRVDLVRAWVTNRCMTDVPPVGHLRKLVEKALDESEKIPLTETMFEFLVGKHTRGGCSVDAASSLFKMGDFNTDCTAIYYAVFEPAPNDGCTAYGLVHFWDSNIRSILQILVPYGRAIRDCLHSGPTHPGFAFILKNVCPFRGEETALDFPNNPKAALIDKFVWRYDPVPYMLGYYCVGTKMTLTAITAPAEGKKPGRCDIITVDLKSKEDRIANVRHLINLSPLLPLLANLVPSGVNDFRDAHG</sequence>
<proteinExistence type="predicted"/>
<gene>
    <name evidence="1" type="ORF">M404DRAFT_410434</name>
</gene>
<evidence type="ECO:0000313" key="1">
    <source>
        <dbReference type="EMBL" id="KIO07449.1"/>
    </source>
</evidence>